<dbReference type="EMBL" id="AP023036">
    <property type="protein sequence ID" value="BCD46754.1"/>
    <property type="molecule type" value="Genomic_DNA"/>
</dbReference>
<sequence>MDKQNFNFDSNVILAQSDTTVGFFSHSTDMLNRVKKSPPNKPLLQTLPSLKALPKRVPSHARSLVRRLKATFVYPSAQGSKAFRVVYDPQVLLFLEHLGPLFSTSANLSAQVYNAEIAKQLADIIIEDNRGLAQKPSSKIIKLGRRRKRRLR</sequence>
<organism evidence="3 4">
    <name type="scientific">Helicobacter suis</name>
    <dbReference type="NCBI Taxonomy" id="104628"/>
    <lineage>
        <taxon>Bacteria</taxon>
        <taxon>Pseudomonadati</taxon>
        <taxon>Campylobacterota</taxon>
        <taxon>Epsilonproteobacteria</taxon>
        <taxon>Campylobacterales</taxon>
        <taxon>Helicobacteraceae</taxon>
        <taxon>Helicobacter</taxon>
    </lineage>
</organism>
<dbReference type="Proteomes" id="UP000317935">
    <property type="component" value="Chromosome"/>
</dbReference>
<gene>
    <name evidence="2" type="ORF">NHP190020_17930</name>
    <name evidence="3" type="ORF">SNTW_17300</name>
</gene>
<keyword evidence="5" id="KW-1185">Reference proteome</keyword>
<protein>
    <submittedName>
        <fullName evidence="3">Sua5 YciO YrdC YwlC family protein</fullName>
    </submittedName>
</protein>
<dbReference type="Proteomes" id="UP000509742">
    <property type="component" value="Chromosome"/>
</dbReference>
<dbReference type="GeneID" id="56929563"/>
<feature type="domain" description="YrdC-like" evidence="1">
    <location>
        <begin position="28"/>
        <end position="150"/>
    </location>
</feature>
<dbReference type="Gene3D" id="3.90.870.10">
    <property type="entry name" value="DHBP synthase"/>
    <property type="match status" value="1"/>
</dbReference>
<dbReference type="Pfam" id="PF01300">
    <property type="entry name" value="Sua5_yciO_yrdC"/>
    <property type="match status" value="1"/>
</dbReference>
<reference evidence="2 5" key="2">
    <citation type="submission" date="2020-04" db="EMBL/GenBank/DDBJ databases">
        <title>Genomic analysis of gastric non-Helicobacter pylori Helicobacters isolated in Japan.</title>
        <authorList>
            <person name="Suzuki M."/>
            <person name="Rimbara E."/>
        </authorList>
    </citation>
    <scope>NUCLEOTIDE SEQUENCE [LARGE SCALE GENOMIC DNA]</scope>
    <source>
        <strain evidence="2 5">NHP19-0020</strain>
    </source>
</reference>
<dbReference type="SUPFAM" id="SSF55821">
    <property type="entry name" value="YrdC/RibB"/>
    <property type="match status" value="1"/>
</dbReference>
<evidence type="ECO:0000313" key="5">
    <source>
        <dbReference type="Proteomes" id="UP000509742"/>
    </source>
</evidence>
<dbReference type="EMBL" id="AP019774">
    <property type="protein sequence ID" value="BCD71085.1"/>
    <property type="molecule type" value="Genomic_DNA"/>
</dbReference>
<dbReference type="InterPro" id="IPR017945">
    <property type="entry name" value="DHBP_synth_RibB-like_a/b_dom"/>
</dbReference>
<dbReference type="RefSeq" id="WP_231102771.1">
    <property type="nucleotide sequence ID" value="NZ_AP019774.1"/>
</dbReference>
<dbReference type="InterPro" id="IPR006070">
    <property type="entry name" value="Sua5-like_dom"/>
</dbReference>
<evidence type="ECO:0000259" key="1">
    <source>
        <dbReference type="Pfam" id="PF01300"/>
    </source>
</evidence>
<proteinExistence type="predicted"/>
<reference evidence="3 4" key="1">
    <citation type="submission" date="2019-06" db="EMBL/GenBank/DDBJ databases">
        <title>Complete genome sequence of Helicobacter suis SNTW101c.</title>
        <authorList>
            <person name="Rimbara E."/>
            <person name="Suzuki M."/>
            <person name="Matsui H."/>
            <person name="Nakamura M."/>
            <person name="Mori S."/>
            <person name="Shibayama K."/>
        </authorList>
    </citation>
    <scope>NUCLEOTIDE SEQUENCE [LARGE SCALE GENOMIC DNA]</scope>
    <source>
        <strain evidence="3 4">SNTW101c</strain>
    </source>
</reference>
<accession>A0A6J4D0V0</accession>
<evidence type="ECO:0000313" key="3">
    <source>
        <dbReference type="EMBL" id="BCD71085.1"/>
    </source>
</evidence>
<evidence type="ECO:0000313" key="4">
    <source>
        <dbReference type="Proteomes" id="UP000317935"/>
    </source>
</evidence>
<name>A0A6J4D0V0_9HELI</name>
<evidence type="ECO:0000313" key="2">
    <source>
        <dbReference type="EMBL" id="BCD46754.1"/>
    </source>
</evidence>
<dbReference type="GO" id="GO:0003725">
    <property type="term" value="F:double-stranded RNA binding"/>
    <property type="evidence" value="ECO:0007669"/>
    <property type="project" value="InterPro"/>
</dbReference>
<dbReference type="AlphaFoldDB" id="A0A6J4D0V0"/>